<dbReference type="Proteomes" id="UP000381693">
    <property type="component" value="Unassembled WGS sequence"/>
</dbReference>
<evidence type="ECO:0000313" key="7">
    <source>
        <dbReference type="EMBL" id="VVM05341.1"/>
    </source>
</evidence>
<organism evidence="7 8">
    <name type="scientific">Methylacidimicrobium cyclopophantes</name>
    <dbReference type="NCBI Taxonomy" id="1041766"/>
    <lineage>
        <taxon>Bacteria</taxon>
        <taxon>Pseudomonadati</taxon>
        <taxon>Verrucomicrobiota</taxon>
        <taxon>Methylacidimicrobium</taxon>
    </lineage>
</organism>
<sequence length="549" mass="61597">MSFENLESASALQVVDLIGQSLSFDSVSRQAFFYLRRRVAELEETNEQARQALEKLNEAVEKLSAPANRVGTLLALPKKEIALVVQGGTEFYCSIDPRLGHETLLVGTRVLLNEAFAVVGDLGFDFSGPVVKVLDVLPDNRLRVGHEGVGGSFVVIRSTPLAKERIKAGLEIRVDGFSRVALEVVATSKTKHRLLDRVPELPWEKVGGQKEAVGAIRDAVELPFLYADLFAKYHHHVPKGFLLHGPPGCGKTLLGKATAYNLTRKLREETGEERKEFFLHVKGPEILNMWVGESERQVRDLFEQARELAHEGFLPFIFIDEAESILGTRRAGRFNSILNTLVPMFCAEMDGIESMREVVIILASNRADLIDPAILRPGRIDRKIKVNRPDRAGSAEIYRIYLEQDLPYAPDLLEQTGQDRGKAIDLLIQGVLDVQFARTEQNRFLEVTFRSGRKEYLYRGDLISGAIIASIVERAKELAIKRAISDPSDHGLRLEDLLTALDIEYLENDIFPPSDITEDWLKLVDYDPQNVVRLAPVVRREESTVRQVV</sequence>
<reference evidence="7" key="1">
    <citation type="submission" date="2019-09" db="EMBL/GenBank/DDBJ databases">
        <authorList>
            <person name="Cremers G."/>
        </authorList>
    </citation>
    <scope>NUCLEOTIDE SEQUENCE [LARGE SCALE GENOMIC DNA]</scope>
    <source>
        <strain evidence="7">3B</strain>
    </source>
</reference>
<keyword evidence="1 4" id="KW-0547">Nucleotide-binding</keyword>
<dbReference type="AlphaFoldDB" id="A0A5E6MIL4"/>
<dbReference type="Pfam" id="PF00004">
    <property type="entry name" value="AAA"/>
    <property type="match status" value="1"/>
</dbReference>
<dbReference type="PROSITE" id="PS00674">
    <property type="entry name" value="AAA"/>
    <property type="match status" value="1"/>
</dbReference>
<dbReference type="SMART" id="SM00382">
    <property type="entry name" value="AAA"/>
    <property type="match status" value="1"/>
</dbReference>
<feature type="coiled-coil region" evidence="5">
    <location>
        <begin position="35"/>
        <end position="66"/>
    </location>
</feature>
<proteinExistence type="inferred from homology"/>
<evidence type="ECO:0000256" key="4">
    <source>
        <dbReference type="RuleBase" id="RU003651"/>
    </source>
</evidence>
<evidence type="ECO:0000256" key="1">
    <source>
        <dbReference type="ARBA" id="ARBA00022741"/>
    </source>
</evidence>
<dbReference type="PANTHER" id="PTHR23077">
    <property type="entry name" value="AAA-FAMILY ATPASE"/>
    <property type="match status" value="1"/>
</dbReference>
<dbReference type="Pfam" id="PF16450">
    <property type="entry name" value="Prot_ATP_ID_OB_C"/>
    <property type="match status" value="1"/>
</dbReference>
<name>A0A5E6MIL4_9BACT</name>
<dbReference type="Gene3D" id="2.40.50.140">
    <property type="entry name" value="Nucleic acid-binding proteins"/>
    <property type="match status" value="1"/>
</dbReference>
<dbReference type="InterPro" id="IPR003959">
    <property type="entry name" value="ATPase_AAA_core"/>
</dbReference>
<dbReference type="InterPro" id="IPR003593">
    <property type="entry name" value="AAA+_ATPase"/>
</dbReference>
<dbReference type="InterPro" id="IPR050168">
    <property type="entry name" value="AAA_ATPase_domain"/>
</dbReference>
<dbReference type="SUPFAM" id="SSF52540">
    <property type="entry name" value="P-loop containing nucleoside triphosphate hydrolases"/>
    <property type="match status" value="1"/>
</dbReference>
<dbReference type="InterPro" id="IPR041626">
    <property type="entry name" value="Prot_ATP_ID_OB_N"/>
</dbReference>
<keyword evidence="7" id="KW-0647">Proteasome</keyword>
<dbReference type="Gene3D" id="1.10.8.60">
    <property type="match status" value="1"/>
</dbReference>
<evidence type="ECO:0000256" key="2">
    <source>
        <dbReference type="ARBA" id="ARBA00022840"/>
    </source>
</evidence>
<dbReference type="InterPro" id="IPR012340">
    <property type="entry name" value="NA-bd_OB-fold"/>
</dbReference>
<comment type="caution">
    <text evidence="7">The sequence shown here is derived from an EMBL/GenBank/DDBJ whole genome shotgun (WGS) entry which is preliminary data.</text>
</comment>
<comment type="similarity">
    <text evidence="4">Belongs to the AAA ATPase family.</text>
</comment>
<dbReference type="GO" id="GO:0016887">
    <property type="term" value="F:ATP hydrolysis activity"/>
    <property type="evidence" value="ECO:0007669"/>
    <property type="project" value="InterPro"/>
</dbReference>
<evidence type="ECO:0000259" key="6">
    <source>
        <dbReference type="SMART" id="SM00382"/>
    </source>
</evidence>
<keyword evidence="3 5" id="KW-0175">Coiled coil</keyword>
<dbReference type="InterPro" id="IPR003960">
    <property type="entry name" value="ATPase_AAA_CS"/>
</dbReference>
<evidence type="ECO:0000256" key="5">
    <source>
        <dbReference type="SAM" id="Coils"/>
    </source>
</evidence>
<dbReference type="InterPro" id="IPR027417">
    <property type="entry name" value="P-loop_NTPase"/>
</dbReference>
<keyword evidence="2 4" id="KW-0067">ATP-binding</keyword>
<dbReference type="InterPro" id="IPR032501">
    <property type="entry name" value="Prot_ATP_ID_OB_2nd"/>
</dbReference>
<accession>A0A5E6MIL4</accession>
<dbReference type="FunFam" id="3.40.50.300:FF:001025">
    <property type="entry name" value="ATPase family, AAA domain-containing 2B"/>
    <property type="match status" value="1"/>
</dbReference>
<dbReference type="GO" id="GO:0000502">
    <property type="term" value="C:proteasome complex"/>
    <property type="evidence" value="ECO:0007669"/>
    <property type="project" value="UniProtKB-KW"/>
</dbReference>
<feature type="domain" description="AAA+ ATPase" evidence="6">
    <location>
        <begin position="237"/>
        <end position="390"/>
    </location>
</feature>
<keyword evidence="8" id="KW-1185">Reference proteome</keyword>
<dbReference type="EMBL" id="CABFUZ020000084">
    <property type="protein sequence ID" value="VVM05341.1"/>
    <property type="molecule type" value="Genomic_DNA"/>
</dbReference>
<dbReference type="PANTHER" id="PTHR23077:SF144">
    <property type="entry name" value="PROTEASOME-ASSOCIATED ATPASE"/>
    <property type="match status" value="1"/>
</dbReference>
<dbReference type="Pfam" id="PF17758">
    <property type="entry name" value="Prot_ATP_ID_OB_N"/>
    <property type="match status" value="1"/>
</dbReference>
<evidence type="ECO:0000256" key="3">
    <source>
        <dbReference type="ARBA" id="ARBA00023054"/>
    </source>
</evidence>
<dbReference type="Gene3D" id="3.40.50.300">
    <property type="entry name" value="P-loop containing nucleotide triphosphate hydrolases"/>
    <property type="match status" value="1"/>
</dbReference>
<evidence type="ECO:0000313" key="8">
    <source>
        <dbReference type="Proteomes" id="UP000381693"/>
    </source>
</evidence>
<dbReference type="GO" id="GO:0005524">
    <property type="term" value="F:ATP binding"/>
    <property type="evidence" value="ECO:0007669"/>
    <property type="project" value="UniProtKB-KW"/>
</dbReference>
<protein>
    <submittedName>
        <fullName evidence="7">Proteasome-associated ATPase</fullName>
    </submittedName>
</protein>
<gene>
    <name evidence="7" type="primary">arc</name>
    <name evidence="7" type="ORF">MAMC_00514</name>
</gene>